<comment type="similarity">
    <text evidence="2">Belongs to the mitochondrion-specific ribosomal protein mL41 family.</text>
</comment>
<evidence type="ECO:0000313" key="7">
    <source>
        <dbReference type="EnsemblMetazoa" id="CLYHEMP019525.1"/>
    </source>
</evidence>
<evidence type="ECO:0000256" key="1">
    <source>
        <dbReference type="ARBA" id="ARBA00004173"/>
    </source>
</evidence>
<dbReference type="OrthoDB" id="408933at2759"/>
<dbReference type="AlphaFoldDB" id="A0A7M5X9Y7"/>
<dbReference type="GeneID" id="136808393"/>
<evidence type="ECO:0000313" key="8">
    <source>
        <dbReference type="Proteomes" id="UP000594262"/>
    </source>
</evidence>
<keyword evidence="6" id="KW-0687">Ribonucleoprotein</keyword>
<dbReference type="EnsemblMetazoa" id="CLYHEMT019525.1">
    <property type="protein sequence ID" value="CLYHEMP019525.1"/>
    <property type="gene ID" value="CLYHEMG019525"/>
</dbReference>
<organism evidence="7 8">
    <name type="scientific">Clytia hemisphaerica</name>
    <dbReference type="NCBI Taxonomy" id="252671"/>
    <lineage>
        <taxon>Eukaryota</taxon>
        <taxon>Metazoa</taxon>
        <taxon>Cnidaria</taxon>
        <taxon>Hydrozoa</taxon>
        <taxon>Hydroidolina</taxon>
        <taxon>Leptothecata</taxon>
        <taxon>Obeliida</taxon>
        <taxon>Clytiidae</taxon>
        <taxon>Clytia</taxon>
    </lineage>
</organism>
<reference evidence="7" key="1">
    <citation type="submission" date="2021-01" db="UniProtKB">
        <authorList>
            <consortium name="EnsemblMetazoa"/>
        </authorList>
    </citation>
    <scope>IDENTIFICATION</scope>
</reference>
<proteinExistence type="inferred from homology"/>
<accession>A0A7M5X9Y7</accession>
<dbReference type="RefSeq" id="XP_066921033.1">
    <property type="nucleotide sequence ID" value="XM_067064932.1"/>
</dbReference>
<evidence type="ECO:0000256" key="4">
    <source>
        <dbReference type="ARBA" id="ARBA00022980"/>
    </source>
</evidence>
<dbReference type="GO" id="GO:0006412">
    <property type="term" value="P:translation"/>
    <property type="evidence" value="ECO:0007669"/>
    <property type="project" value="TreeGrafter"/>
</dbReference>
<dbReference type="GO" id="GO:0005762">
    <property type="term" value="C:mitochondrial large ribosomal subunit"/>
    <property type="evidence" value="ECO:0007669"/>
    <property type="project" value="InterPro"/>
</dbReference>
<dbReference type="PANTHER" id="PTHR21338">
    <property type="entry name" value="MITOCHONDRIAL RIBOSOMAL PROTEIN L41"/>
    <property type="match status" value="1"/>
</dbReference>
<keyword evidence="5" id="KW-0496">Mitochondrion</keyword>
<evidence type="ECO:0000256" key="3">
    <source>
        <dbReference type="ARBA" id="ARBA00022946"/>
    </source>
</evidence>
<protein>
    <submittedName>
        <fullName evidence="7">Uncharacterized protein</fullName>
    </submittedName>
</protein>
<name>A0A7M5X9Y7_9CNID</name>
<dbReference type="GO" id="GO:0003735">
    <property type="term" value="F:structural constituent of ribosome"/>
    <property type="evidence" value="ECO:0007669"/>
    <property type="project" value="InterPro"/>
</dbReference>
<keyword evidence="4" id="KW-0689">Ribosomal protein</keyword>
<dbReference type="Proteomes" id="UP000594262">
    <property type="component" value="Unplaced"/>
</dbReference>
<evidence type="ECO:0000256" key="2">
    <source>
        <dbReference type="ARBA" id="ARBA00010152"/>
    </source>
</evidence>
<comment type="subcellular location">
    <subcellularLocation>
        <location evidence="1">Mitochondrion</location>
    </subcellularLocation>
</comment>
<keyword evidence="3" id="KW-0809">Transit peptide</keyword>
<dbReference type="PANTHER" id="PTHR21338:SF0">
    <property type="entry name" value="LARGE RIBOSOMAL SUBUNIT PROTEIN ML41"/>
    <property type="match status" value="1"/>
</dbReference>
<sequence>MHLTRAIFGATRRVMTGKHGNKNFYKGRGVRNHGFPTKHGGYKIVQKKVSEFIVPDLTGFEMKPYVSYRVPLIKEPAMTAERLYQEIKSNIDIIKHREVP</sequence>
<dbReference type="Pfam" id="PF09809">
    <property type="entry name" value="MRP-L27"/>
    <property type="match status" value="1"/>
</dbReference>
<dbReference type="RefSeq" id="XP_066921034.1">
    <property type="nucleotide sequence ID" value="XM_067064933.1"/>
</dbReference>
<evidence type="ECO:0000256" key="5">
    <source>
        <dbReference type="ARBA" id="ARBA00023128"/>
    </source>
</evidence>
<keyword evidence="8" id="KW-1185">Reference proteome</keyword>
<evidence type="ECO:0000256" key="6">
    <source>
        <dbReference type="ARBA" id="ARBA00023274"/>
    </source>
</evidence>
<dbReference type="InterPro" id="IPR019189">
    <property type="entry name" value="Ribosomal_mL41"/>
</dbReference>